<keyword evidence="2" id="KW-0274">FAD</keyword>
<evidence type="ECO:0000256" key="3">
    <source>
        <dbReference type="ARBA" id="ARBA00023002"/>
    </source>
</evidence>
<dbReference type="EMBL" id="CP001779">
    <property type="protein sequence ID" value="ACZ01182.1"/>
    <property type="molecule type" value="Genomic_DNA"/>
</dbReference>
<evidence type="ECO:0000256" key="1">
    <source>
        <dbReference type="ARBA" id="ARBA00022630"/>
    </source>
</evidence>
<dbReference type="STRING" id="519441.Smon_0709"/>
<dbReference type="Pfam" id="PF07992">
    <property type="entry name" value="Pyr_redox_2"/>
    <property type="match status" value="1"/>
</dbReference>
<dbReference type="InterPro" id="IPR023753">
    <property type="entry name" value="FAD/NAD-binding_dom"/>
</dbReference>
<dbReference type="eggNOG" id="COG3634">
    <property type="taxonomic scope" value="Bacteria"/>
</dbReference>
<accession>D1AY06</accession>
<keyword evidence="6" id="KW-0812">Transmembrane</keyword>
<keyword evidence="4" id="KW-1015">Disulfide bond</keyword>
<dbReference type="OrthoDB" id="9806179at2"/>
<evidence type="ECO:0000256" key="4">
    <source>
        <dbReference type="ARBA" id="ARBA00023157"/>
    </source>
</evidence>
<dbReference type="GeneID" id="29673486"/>
<keyword evidence="3" id="KW-0560">Oxidoreductase</keyword>
<name>D1AY06_STRM9</name>
<dbReference type="PANTHER" id="PTHR48105">
    <property type="entry name" value="THIOREDOXIN REDUCTASE 1-RELATED-RELATED"/>
    <property type="match status" value="1"/>
</dbReference>
<dbReference type="PRINTS" id="PR00368">
    <property type="entry name" value="FADPNR"/>
</dbReference>
<reference evidence="8 9" key="1">
    <citation type="journal article" date="2009" name="Stand. Genomic Sci.">
        <title>Complete genome sequence of Streptobacillus moniliformis type strain (9901T).</title>
        <authorList>
            <person name="Nolan M."/>
            <person name="Gronow S."/>
            <person name="Lapidus A."/>
            <person name="Ivanova N."/>
            <person name="Copeland A."/>
            <person name="Lucas S."/>
            <person name="Del Rio T.G."/>
            <person name="Chen F."/>
            <person name="Tice H."/>
            <person name="Pitluck S."/>
            <person name="Cheng J.F."/>
            <person name="Sims D."/>
            <person name="Meincke L."/>
            <person name="Bruce D."/>
            <person name="Goodwin L."/>
            <person name="Brettin T."/>
            <person name="Han C."/>
            <person name="Detter J.C."/>
            <person name="Ovchinikova G."/>
            <person name="Pati A."/>
            <person name="Mavromatis K."/>
            <person name="Mikhailova N."/>
            <person name="Chen A."/>
            <person name="Palaniappan K."/>
            <person name="Land M."/>
            <person name="Hauser L."/>
            <person name="Chang Y.J."/>
            <person name="Jeffries C.D."/>
            <person name="Rohde M."/>
            <person name="Sproer C."/>
            <person name="Goker M."/>
            <person name="Bristow J."/>
            <person name="Eisen J.A."/>
            <person name="Markowitz V."/>
            <person name="Hugenholtz P."/>
            <person name="Kyrpides N.C."/>
            <person name="Klenk H.P."/>
            <person name="Chain P."/>
        </authorList>
    </citation>
    <scope>NUCLEOTIDE SEQUENCE [LARGE SCALE GENOMIC DNA]</scope>
    <source>
        <strain evidence="9">ATCC 14647 / DSM 12112 / NCTC 10651 / 9901</strain>
    </source>
</reference>
<dbReference type="InterPro" id="IPR008255">
    <property type="entry name" value="Pyr_nucl-diS_OxRdtase_2_AS"/>
</dbReference>
<keyword evidence="9" id="KW-1185">Reference proteome</keyword>
<protein>
    <submittedName>
        <fullName evidence="8">FAD-dependent pyridine nucleotide-disulphide oxidoreductase</fullName>
    </submittedName>
</protein>
<organism evidence="8 9">
    <name type="scientific">Streptobacillus moniliformis (strain ATCC 14647 / DSM 12112 / NCTC 10651 / 9901)</name>
    <dbReference type="NCBI Taxonomy" id="519441"/>
    <lineage>
        <taxon>Bacteria</taxon>
        <taxon>Fusobacteriati</taxon>
        <taxon>Fusobacteriota</taxon>
        <taxon>Fusobacteriia</taxon>
        <taxon>Fusobacteriales</taxon>
        <taxon>Leptotrichiaceae</taxon>
        <taxon>Streptobacillus</taxon>
    </lineage>
</organism>
<dbReference type="PRINTS" id="PR00469">
    <property type="entry name" value="PNDRDTASEII"/>
</dbReference>
<gene>
    <name evidence="8" type="ordered locus">Smon_0709</name>
</gene>
<dbReference type="RefSeq" id="WP_012858733.1">
    <property type="nucleotide sequence ID" value="NC_013515.1"/>
</dbReference>
<dbReference type="SUPFAM" id="SSF51905">
    <property type="entry name" value="FAD/NAD(P)-binding domain"/>
    <property type="match status" value="1"/>
</dbReference>
<evidence type="ECO:0000256" key="6">
    <source>
        <dbReference type="SAM" id="Phobius"/>
    </source>
</evidence>
<evidence type="ECO:0000259" key="7">
    <source>
        <dbReference type="Pfam" id="PF07992"/>
    </source>
</evidence>
<dbReference type="HOGENOM" id="CLU_031864_5_3_0"/>
<evidence type="ECO:0000313" key="8">
    <source>
        <dbReference type="EMBL" id="ACZ01182.1"/>
    </source>
</evidence>
<keyword evidence="6" id="KW-1133">Transmembrane helix</keyword>
<proteinExistence type="predicted"/>
<evidence type="ECO:0000313" key="9">
    <source>
        <dbReference type="Proteomes" id="UP000002072"/>
    </source>
</evidence>
<keyword evidence="6" id="KW-0472">Membrane</keyword>
<dbReference type="InterPro" id="IPR050097">
    <property type="entry name" value="Ferredoxin-NADP_redctase_2"/>
</dbReference>
<keyword evidence="1" id="KW-0285">Flavoprotein</keyword>
<dbReference type="PROSITE" id="PS00573">
    <property type="entry name" value="PYRIDINE_REDOX_2"/>
    <property type="match status" value="1"/>
</dbReference>
<keyword evidence="5" id="KW-0676">Redox-active center</keyword>
<feature type="transmembrane region" description="Helical" evidence="6">
    <location>
        <begin position="12"/>
        <end position="32"/>
    </location>
</feature>
<evidence type="ECO:0000256" key="2">
    <source>
        <dbReference type="ARBA" id="ARBA00022827"/>
    </source>
</evidence>
<dbReference type="Gene3D" id="3.50.50.60">
    <property type="entry name" value="FAD/NAD(P)-binding domain"/>
    <property type="match status" value="2"/>
</dbReference>
<dbReference type="KEGG" id="smf:Smon_0709"/>
<sequence length="314" mass="34549">MSKILKFDETIIYDTIIVGAGPAAVSAAIYAVRKGLKTAMIGEDIGGQILDTNEIENIIGVPLTNGFDYATELEKHMSEYEIYFYKGHRVKEIINDDKLKKIITDDNKEVLTKTIIISTGAKWRQLGIPGEKEYTGKGVHYCSTCDGPFYRNKDVIIVGGGNSGVEAAIEISNIAKSVVLVEYMDELKADKVLQDRLFTLENVKIYLSTGVTEIIGNEYAEISKLKNRHTSEEFELKMDGLFVEIGLSANSDLVKNIVETNKAGEILIDEMNMTSIPGIFAAGDCTNTKHKQIIIAMGEGAKAALSAFEYVIKN</sequence>
<dbReference type="AlphaFoldDB" id="D1AY06"/>
<feature type="domain" description="FAD/NAD(P)-binding" evidence="7">
    <location>
        <begin position="13"/>
        <end position="300"/>
    </location>
</feature>
<dbReference type="GO" id="GO:0016668">
    <property type="term" value="F:oxidoreductase activity, acting on a sulfur group of donors, NAD(P) as acceptor"/>
    <property type="evidence" value="ECO:0007669"/>
    <property type="project" value="UniProtKB-ARBA"/>
</dbReference>
<dbReference type="Proteomes" id="UP000002072">
    <property type="component" value="Chromosome"/>
</dbReference>
<evidence type="ECO:0000256" key="5">
    <source>
        <dbReference type="ARBA" id="ARBA00023284"/>
    </source>
</evidence>
<dbReference type="InterPro" id="IPR036188">
    <property type="entry name" value="FAD/NAD-bd_sf"/>
</dbReference>